<evidence type="ECO:0000313" key="13">
    <source>
        <dbReference type="EMBL" id="KAB8167084.1"/>
    </source>
</evidence>
<keyword evidence="3" id="KW-0597">Phosphoprotein</keyword>
<dbReference type="GO" id="GO:0005524">
    <property type="term" value="F:ATP binding"/>
    <property type="evidence" value="ECO:0007669"/>
    <property type="project" value="UniProtKB-KW"/>
</dbReference>
<reference evidence="13" key="1">
    <citation type="submission" date="2019-10" db="EMBL/GenBank/DDBJ databases">
        <title>Nonomuraea sp. nov., isolated from Phyllanthus amarus.</title>
        <authorList>
            <person name="Klykleung N."/>
            <person name="Tanasupawat S."/>
        </authorList>
    </citation>
    <scope>NUCLEOTIDE SEQUENCE [LARGE SCALE GENOMIC DNA]</scope>
    <source>
        <strain evidence="13">3MP-10</strain>
    </source>
</reference>
<accession>A0A5N6AE39</accession>
<keyword evidence="7" id="KW-0067">ATP-binding</keyword>
<evidence type="ECO:0000256" key="8">
    <source>
        <dbReference type="ARBA" id="ARBA00023012"/>
    </source>
</evidence>
<dbReference type="EC" id="2.7.13.3" evidence="2"/>
<evidence type="ECO:0000256" key="5">
    <source>
        <dbReference type="ARBA" id="ARBA00022741"/>
    </source>
</evidence>
<evidence type="ECO:0000259" key="11">
    <source>
        <dbReference type="Pfam" id="PF02518"/>
    </source>
</evidence>
<evidence type="ECO:0000256" key="1">
    <source>
        <dbReference type="ARBA" id="ARBA00000085"/>
    </source>
</evidence>
<keyword evidence="10" id="KW-0812">Transmembrane</keyword>
<dbReference type="Gene3D" id="1.20.5.1930">
    <property type="match status" value="1"/>
</dbReference>
<feature type="transmembrane region" description="Helical" evidence="10">
    <location>
        <begin position="17"/>
        <end position="47"/>
    </location>
</feature>
<feature type="transmembrane region" description="Helical" evidence="10">
    <location>
        <begin position="391"/>
        <end position="413"/>
    </location>
</feature>
<keyword evidence="4" id="KW-0808">Transferase</keyword>
<keyword evidence="14" id="KW-1185">Reference proteome</keyword>
<dbReference type="SUPFAM" id="SSF55874">
    <property type="entry name" value="ATPase domain of HSP90 chaperone/DNA topoisomerase II/histidine kinase"/>
    <property type="match status" value="1"/>
</dbReference>
<evidence type="ECO:0000256" key="7">
    <source>
        <dbReference type="ARBA" id="ARBA00022840"/>
    </source>
</evidence>
<evidence type="ECO:0000256" key="3">
    <source>
        <dbReference type="ARBA" id="ARBA00022553"/>
    </source>
</evidence>
<name>A0A5N6AE39_9ACTN</name>
<feature type="transmembrane region" description="Helical" evidence="10">
    <location>
        <begin position="86"/>
        <end position="104"/>
    </location>
</feature>
<dbReference type="InterPro" id="IPR011712">
    <property type="entry name" value="Sig_transdc_His_kin_sub3_dim/P"/>
</dbReference>
<dbReference type="InterPro" id="IPR036890">
    <property type="entry name" value="HATPase_C_sf"/>
</dbReference>
<comment type="caution">
    <text evidence="13">The sequence shown here is derived from an EMBL/GenBank/DDBJ whole genome shotgun (WGS) entry which is preliminary data.</text>
</comment>
<feature type="domain" description="Histidine kinase/HSP90-like ATPase" evidence="11">
    <location>
        <begin position="256"/>
        <end position="353"/>
    </location>
</feature>
<comment type="catalytic activity">
    <reaction evidence="1">
        <text>ATP + protein L-histidine = ADP + protein N-phospho-L-histidine.</text>
        <dbReference type="EC" id="2.7.13.3"/>
    </reaction>
</comment>
<evidence type="ECO:0000259" key="12">
    <source>
        <dbReference type="Pfam" id="PF07730"/>
    </source>
</evidence>
<evidence type="ECO:0000256" key="2">
    <source>
        <dbReference type="ARBA" id="ARBA00012438"/>
    </source>
</evidence>
<keyword evidence="8" id="KW-0902">Two-component regulatory system</keyword>
<dbReference type="PANTHER" id="PTHR24421:SF10">
    <property type="entry name" value="NITRATE_NITRITE SENSOR PROTEIN NARQ"/>
    <property type="match status" value="1"/>
</dbReference>
<evidence type="ECO:0000313" key="14">
    <source>
        <dbReference type="Proteomes" id="UP000314251"/>
    </source>
</evidence>
<dbReference type="PANTHER" id="PTHR24421">
    <property type="entry name" value="NITRATE/NITRITE SENSOR PROTEIN NARX-RELATED"/>
    <property type="match status" value="1"/>
</dbReference>
<evidence type="ECO:0000256" key="10">
    <source>
        <dbReference type="SAM" id="Phobius"/>
    </source>
</evidence>
<evidence type="ECO:0000256" key="4">
    <source>
        <dbReference type="ARBA" id="ARBA00022679"/>
    </source>
</evidence>
<dbReference type="InterPro" id="IPR050482">
    <property type="entry name" value="Sensor_HK_TwoCompSys"/>
</dbReference>
<dbReference type="GO" id="GO:0000155">
    <property type="term" value="F:phosphorelay sensor kinase activity"/>
    <property type="evidence" value="ECO:0007669"/>
    <property type="project" value="InterPro"/>
</dbReference>
<feature type="region of interest" description="Disordered" evidence="9">
    <location>
        <begin position="442"/>
        <end position="462"/>
    </location>
</feature>
<feature type="compositionally biased region" description="Basic and acidic residues" evidence="9">
    <location>
        <begin position="442"/>
        <end position="454"/>
    </location>
</feature>
<feature type="transmembrane region" description="Helical" evidence="10">
    <location>
        <begin position="59"/>
        <end position="80"/>
    </location>
</feature>
<evidence type="ECO:0000256" key="6">
    <source>
        <dbReference type="ARBA" id="ARBA00022777"/>
    </source>
</evidence>
<feature type="domain" description="Signal transduction histidine kinase subgroup 3 dimerisation and phosphoacceptor" evidence="12">
    <location>
        <begin position="136"/>
        <end position="200"/>
    </location>
</feature>
<keyword evidence="10" id="KW-0472">Membrane</keyword>
<dbReference type="GO" id="GO:0046983">
    <property type="term" value="F:protein dimerization activity"/>
    <property type="evidence" value="ECO:0007669"/>
    <property type="project" value="InterPro"/>
</dbReference>
<keyword evidence="6 13" id="KW-0418">Kinase</keyword>
<feature type="compositionally biased region" description="Low complexity" evidence="9">
    <location>
        <begin position="305"/>
        <end position="314"/>
    </location>
</feature>
<dbReference type="Pfam" id="PF07730">
    <property type="entry name" value="HisKA_3"/>
    <property type="match status" value="1"/>
</dbReference>
<proteinExistence type="predicted"/>
<sequence>MRADVGRRARWGDGWPWLVAALCGTALSVPSPWWVVPTVVASFVAGLRPEPASRTRQALLAFGVALALGVVAVTLVPDWIARGGRFVAVLVGGALLPWLVGRFVRQYRQLVRAGWERAERLERERVLVAEQARLRERARIAQDMHDVLGHDLSLIALSAGALRLAPDLPDRHREAAGELRAQAAVAVEHLGEVVSLLREGGATVPAGSGGAESEEHGVEGLVAGASAAGLDVTCRISGPKDAPPGAEPAPPAPVARAVGRVVREALTNVAKHAPAASVAVSVRRGADTTEVRVVNGPSAGGGSRSTGSSRPASGEARGLGLLGLDERVRLLGGALRHGPTEDGGFLVAARLPHHGRPRPLEAEASGEPGGFGRAPGTSRVRSRARRGVRRTLALTVLVPLAALALLGAVLRGWDALLLRDAVLNAEDFARLRVGQERAEIAPLLPDRETPHRPDSSVGPPPAGADCSYYALTADPLDDGSGDAYRLCFDDGTLVSADVLSP</sequence>
<protein>
    <recommendedName>
        <fullName evidence="2">histidine kinase</fullName>
        <ecNumber evidence="2">2.7.13.3</ecNumber>
    </recommendedName>
</protein>
<dbReference type="Pfam" id="PF02518">
    <property type="entry name" value="HATPase_c"/>
    <property type="match status" value="1"/>
</dbReference>
<evidence type="ECO:0000256" key="9">
    <source>
        <dbReference type="SAM" id="MobiDB-lite"/>
    </source>
</evidence>
<dbReference type="Proteomes" id="UP000314251">
    <property type="component" value="Unassembled WGS sequence"/>
</dbReference>
<gene>
    <name evidence="13" type="ORF">FH607_009290</name>
</gene>
<dbReference type="OrthoDB" id="227596at2"/>
<dbReference type="AlphaFoldDB" id="A0A5N6AE39"/>
<feature type="region of interest" description="Disordered" evidence="9">
    <location>
        <begin position="356"/>
        <end position="385"/>
    </location>
</feature>
<organism evidence="13 14">
    <name type="scientific">Streptomyces mimosae</name>
    <dbReference type="NCBI Taxonomy" id="2586635"/>
    <lineage>
        <taxon>Bacteria</taxon>
        <taxon>Bacillati</taxon>
        <taxon>Actinomycetota</taxon>
        <taxon>Actinomycetes</taxon>
        <taxon>Kitasatosporales</taxon>
        <taxon>Streptomycetaceae</taxon>
        <taxon>Streptomyces</taxon>
    </lineage>
</organism>
<keyword evidence="10" id="KW-1133">Transmembrane helix</keyword>
<keyword evidence="5" id="KW-0547">Nucleotide-binding</keyword>
<dbReference type="GO" id="GO:0016020">
    <property type="term" value="C:membrane"/>
    <property type="evidence" value="ECO:0007669"/>
    <property type="project" value="InterPro"/>
</dbReference>
<dbReference type="InterPro" id="IPR003594">
    <property type="entry name" value="HATPase_dom"/>
</dbReference>
<dbReference type="Gene3D" id="3.30.565.10">
    <property type="entry name" value="Histidine kinase-like ATPase, C-terminal domain"/>
    <property type="match status" value="1"/>
</dbReference>
<feature type="region of interest" description="Disordered" evidence="9">
    <location>
        <begin position="289"/>
        <end position="318"/>
    </location>
</feature>
<dbReference type="CDD" id="cd16917">
    <property type="entry name" value="HATPase_UhpB-NarQ-NarX-like"/>
    <property type="match status" value="1"/>
</dbReference>
<dbReference type="EMBL" id="VDLY02000005">
    <property type="protein sequence ID" value="KAB8167084.1"/>
    <property type="molecule type" value="Genomic_DNA"/>
</dbReference>